<organism evidence="3 4">
    <name type="scientific">Albibacterium profundi</name>
    <dbReference type="NCBI Taxonomy" id="3134906"/>
    <lineage>
        <taxon>Bacteria</taxon>
        <taxon>Pseudomonadati</taxon>
        <taxon>Bacteroidota</taxon>
        <taxon>Sphingobacteriia</taxon>
        <taxon>Sphingobacteriales</taxon>
        <taxon>Sphingobacteriaceae</taxon>
        <taxon>Albibacterium</taxon>
    </lineage>
</organism>
<evidence type="ECO:0000313" key="3">
    <source>
        <dbReference type="EMBL" id="MFB5944984.1"/>
    </source>
</evidence>
<dbReference type="InterPro" id="IPR051199">
    <property type="entry name" value="LPS_LOS_Heptosyltrfase"/>
</dbReference>
<dbReference type="Pfam" id="PF01075">
    <property type="entry name" value="Glyco_transf_9"/>
    <property type="match status" value="1"/>
</dbReference>
<dbReference type="EC" id="2.4.-.-" evidence="3"/>
<dbReference type="PANTHER" id="PTHR30160">
    <property type="entry name" value="TETRAACYLDISACCHARIDE 4'-KINASE-RELATED"/>
    <property type="match status" value="1"/>
</dbReference>
<dbReference type="SUPFAM" id="SSF53756">
    <property type="entry name" value="UDP-Glycosyltransferase/glycogen phosphorylase"/>
    <property type="match status" value="1"/>
</dbReference>
<comment type="caution">
    <text evidence="3">The sequence shown here is derived from an EMBL/GenBank/DDBJ whole genome shotgun (WGS) entry which is preliminary data.</text>
</comment>
<dbReference type="Gene3D" id="3.40.50.2000">
    <property type="entry name" value="Glycogen Phosphorylase B"/>
    <property type="match status" value="2"/>
</dbReference>
<sequence length="353" mass="40081">MKSERCLLVFRFSAMGDVAMSASVIKEFLQQNAGMTVIMVSRHTFKPFFDDINGVKFHSLRSNDKHKGLAGLFYLYKELKKYRPIAIADLHNNLRSNILSFYFKAFHGIRSIKIDKGRTEKKRLTRRDNKINKQLKSTTERYADVFRQLGFSLNLSHKLIRNVATIEGSLKGYVRHNKAVIGISPFAKHREKVYPLNKMENIIAELNQLNYRLLIFGGGTEERIQAAIWEEKFENVTSLIGKTTLDEELQLIGKLDLMLSMDSSGMHMASLMGTPVVSIWGATHPHAGFLGYGQDLKDCIQIDLHCRPCSVFGNKTCYRGDFACMNGIDSGMIVEHIIEKINNGKTSFSDSTR</sequence>
<name>A0ABV5CBR1_9SPHI</name>
<proteinExistence type="predicted"/>
<dbReference type="CDD" id="cd03789">
    <property type="entry name" value="GT9_LPS_heptosyltransferase"/>
    <property type="match status" value="1"/>
</dbReference>
<dbReference type="InterPro" id="IPR002201">
    <property type="entry name" value="Glyco_trans_9"/>
</dbReference>
<evidence type="ECO:0000256" key="1">
    <source>
        <dbReference type="ARBA" id="ARBA00022676"/>
    </source>
</evidence>
<dbReference type="GO" id="GO:0016757">
    <property type="term" value="F:glycosyltransferase activity"/>
    <property type="evidence" value="ECO:0007669"/>
    <property type="project" value="UniProtKB-KW"/>
</dbReference>
<dbReference type="RefSeq" id="WP_375556542.1">
    <property type="nucleotide sequence ID" value="NZ_JBBVGT010000002.1"/>
</dbReference>
<keyword evidence="2 3" id="KW-0808">Transferase</keyword>
<dbReference type="PANTHER" id="PTHR30160:SF22">
    <property type="entry name" value="LIPOPOLYSACCHARIDE CORE BIOSYNTHESIS PROTEIN"/>
    <property type="match status" value="1"/>
</dbReference>
<keyword evidence="1 3" id="KW-0328">Glycosyltransferase</keyword>
<gene>
    <name evidence="3" type="ORF">WKR92_03985</name>
</gene>
<accession>A0ABV5CBR1</accession>
<reference evidence="3 4" key="1">
    <citation type="submission" date="2024-04" db="EMBL/GenBank/DDBJ databases">
        <title>Albibacterium profundi sp. nov., isolated from sediment of the Challenger Deep of Mariana Trench.</title>
        <authorList>
            <person name="Wang Y."/>
        </authorList>
    </citation>
    <scope>NUCLEOTIDE SEQUENCE [LARGE SCALE GENOMIC DNA]</scope>
    <source>
        <strain evidence="3 4">RHL897</strain>
    </source>
</reference>
<evidence type="ECO:0000256" key="2">
    <source>
        <dbReference type="ARBA" id="ARBA00022679"/>
    </source>
</evidence>
<keyword evidence="4" id="KW-1185">Reference proteome</keyword>
<protein>
    <submittedName>
        <fullName evidence="3">Glycosyltransferase family 9 protein</fullName>
        <ecNumber evidence="3">2.4.-.-</ecNumber>
    </submittedName>
</protein>
<dbReference type="Proteomes" id="UP001580928">
    <property type="component" value="Unassembled WGS sequence"/>
</dbReference>
<dbReference type="EMBL" id="JBBVGT010000002">
    <property type="protein sequence ID" value="MFB5944984.1"/>
    <property type="molecule type" value="Genomic_DNA"/>
</dbReference>
<evidence type="ECO:0000313" key="4">
    <source>
        <dbReference type="Proteomes" id="UP001580928"/>
    </source>
</evidence>